<comment type="caution">
    <text evidence="2">The sequence shown here is derived from an EMBL/GenBank/DDBJ whole genome shotgun (WGS) entry which is preliminary data.</text>
</comment>
<keyword evidence="1" id="KW-0472">Membrane</keyword>
<keyword evidence="1" id="KW-0812">Transmembrane</keyword>
<name>A0A812E8T7_ACAPH</name>
<dbReference type="EMBL" id="CAHIKZ030005007">
    <property type="protein sequence ID" value="CAE1318152.1"/>
    <property type="molecule type" value="Genomic_DNA"/>
</dbReference>
<keyword evidence="3" id="KW-1185">Reference proteome</keyword>
<feature type="transmembrane region" description="Helical" evidence="1">
    <location>
        <begin position="39"/>
        <end position="60"/>
    </location>
</feature>
<gene>
    <name evidence="2" type="ORF">SPHA_68677</name>
</gene>
<sequence>MIFGFFLLSISKILSLNFLFSPPPLSLSLSLSHTLSLSLSFFLSYSIIIFLYSFLLAPLLDCFLSYLFDFIINSFYVHSYCSILFFLSSHFFSLSFYLFVLLPFVTFFHFFISLPSYFHSFFHFPFSVFRLLLILFFFSHRFILIFFSFPISFCFLSCFNPPSLFVFQHFFSFFFLKILLNYITLLFFSFLPSFIPSSFSSHSPSSPSFSSFLSFFHSFIYSIPFLNEYLIFLLFVLLSSHSFLFAPLSFFSSSLINFVCLLCSSFIFLPFSISLLFFFDYFFLSFFLFSHLKPREEKNDYLFDDLIASFPHQSDMKRSQIILRSTEITLAVVAGIHESRQHRPPNFPASNNSDYGRKRAEFQINQSMCLYFYTFSK</sequence>
<feature type="transmembrane region" description="Helical" evidence="1">
    <location>
        <begin position="174"/>
        <end position="195"/>
    </location>
</feature>
<feature type="transmembrane region" description="Helical" evidence="1">
    <location>
        <begin position="273"/>
        <end position="292"/>
    </location>
</feature>
<organism evidence="2 3">
    <name type="scientific">Acanthosepion pharaonis</name>
    <name type="common">Pharaoh cuttlefish</name>
    <name type="synonym">Sepia pharaonis</name>
    <dbReference type="NCBI Taxonomy" id="158019"/>
    <lineage>
        <taxon>Eukaryota</taxon>
        <taxon>Metazoa</taxon>
        <taxon>Spiralia</taxon>
        <taxon>Lophotrochozoa</taxon>
        <taxon>Mollusca</taxon>
        <taxon>Cephalopoda</taxon>
        <taxon>Coleoidea</taxon>
        <taxon>Decapodiformes</taxon>
        <taxon>Sepiida</taxon>
        <taxon>Sepiina</taxon>
        <taxon>Sepiidae</taxon>
        <taxon>Acanthosepion</taxon>
    </lineage>
</organism>
<feature type="transmembrane region" description="Helical" evidence="1">
    <location>
        <begin position="94"/>
        <end position="114"/>
    </location>
</feature>
<protein>
    <submittedName>
        <fullName evidence="2">Uncharacterized protein</fullName>
    </submittedName>
</protein>
<proteinExistence type="predicted"/>
<evidence type="ECO:0000313" key="2">
    <source>
        <dbReference type="EMBL" id="CAE1318152.1"/>
    </source>
</evidence>
<reference evidence="2" key="1">
    <citation type="submission" date="2021-01" db="EMBL/GenBank/DDBJ databases">
        <authorList>
            <person name="Li R."/>
            <person name="Bekaert M."/>
        </authorList>
    </citation>
    <scope>NUCLEOTIDE SEQUENCE</scope>
    <source>
        <strain evidence="2">Farmed</strain>
    </source>
</reference>
<keyword evidence="1" id="KW-1133">Transmembrane helix</keyword>
<evidence type="ECO:0000256" key="1">
    <source>
        <dbReference type="SAM" id="Phobius"/>
    </source>
</evidence>
<feature type="transmembrane region" description="Helical" evidence="1">
    <location>
        <begin position="67"/>
        <end position="88"/>
    </location>
</feature>
<evidence type="ECO:0000313" key="3">
    <source>
        <dbReference type="Proteomes" id="UP000597762"/>
    </source>
</evidence>
<accession>A0A812E8T7</accession>
<dbReference type="Proteomes" id="UP000597762">
    <property type="component" value="Unassembled WGS sequence"/>
</dbReference>
<dbReference type="AlphaFoldDB" id="A0A812E8T7"/>